<gene>
    <name evidence="2" type="ORF">QRT03_23625</name>
</gene>
<dbReference type="EMBL" id="JASVWF010000006">
    <property type="protein sequence ID" value="MDL5158978.1"/>
    <property type="molecule type" value="Genomic_DNA"/>
</dbReference>
<keyword evidence="1" id="KW-0472">Membrane</keyword>
<feature type="transmembrane region" description="Helical" evidence="1">
    <location>
        <begin position="20"/>
        <end position="48"/>
    </location>
</feature>
<keyword evidence="1" id="KW-1133">Transmembrane helix</keyword>
<keyword evidence="3" id="KW-1185">Reference proteome</keyword>
<feature type="transmembrane region" description="Helical" evidence="1">
    <location>
        <begin position="135"/>
        <end position="157"/>
    </location>
</feature>
<protein>
    <submittedName>
        <fullName evidence="2">Uncharacterized protein</fullName>
    </submittedName>
</protein>
<evidence type="ECO:0000256" key="1">
    <source>
        <dbReference type="SAM" id="Phobius"/>
    </source>
</evidence>
<feature type="transmembrane region" description="Helical" evidence="1">
    <location>
        <begin position="169"/>
        <end position="190"/>
    </location>
</feature>
<comment type="caution">
    <text evidence="2">The sequence shown here is derived from an EMBL/GenBank/DDBJ whole genome shotgun (WGS) entry which is preliminary data.</text>
</comment>
<feature type="transmembrane region" description="Helical" evidence="1">
    <location>
        <begin position="60"/>
        <end position="81"/>
    </location>
</feature>
<reference evidence="2 3" key="1">
    <citation type="submission" date="2023-06" db="EMBL/GenBank/DDBJ databases">
        <title>Actinomycetospora Odt1-22.</title>
        <authorList>
            <person name="Supong K."/>
        </authorList>
    </citation>
    <scope>NUCLEOTIDE SEQUENCE [LARGE SCALE GENOMIC DNA]</scope>
    <source>
        <strain evidence="2 3">Odt1-22</strain>
    </source>
</reference>
<evidence type="ECO:0000313" key="3">
    <source>
        <dbReference type="Proteomes" id="UP001231924"/>
    </source>
</evidence>
<sequence>MAMYAGFSYFMAVRIGWTSFWLRLVLVVGLLGTLSTGGFAVFVVVVVVQYVVSKRHQNAATLYIGIFSGSVAIGLAVWVAVSAPGLGLDAKQDVNASSLSERNDATSAGLNAIVEHPFGGGSAQNVGGVNLVASVAVYGIPFVVLICLAFAWSLIVVKRGSSSGDVGAILVLFLTLATSQPPAGATWVFVSLMVVATRLDGCPRGAPARYLAVPERGVA</sequence>
<dbReference type="Proteomes" id="UP001231924">
    <property type="component" value="Unassembled WGS sequence"/>
</dbReference>
<name>A0ABT7ME83_9PSEU</name>
<organism evidence="2 3">
    <name type="scientific">Actinomycetospora termitidis</name>
    <dbReference type="NCBI Taxonomy" id="3053470"/>
    <lineage>
        <taxon>Bacteria</taxon>
        <taxon>Bacillati</taxon>
        <taxon>Actinomycetota</taxon>
        <taxon>Actinomycetes</taxon>
        <taxon>Pseudonocardiales</taxon>
        <taxon>Pseudonocardiaceae</taxon>
        <taxon>Actinomycetospora</taxon>
    </lineage>
</organism>
<keyword evidence="1" id="KW-0812">Transmembrane</keyword>
<dbReference type="RefSeq" id="WP_286055542.1">
    <property type="nucleotide sequence ID" value="NZ_JASVWF010000006.1"/>
</dbReference>
<proteinExistence type="predicted"/>
<evidence type="ECO:0000313" key="2">
    <source>
        <dbReference type="EMBL" id="MDL5158978.1"/>
    </source>
</evidence>
<accession>A0ABT7ME83</accession>